<evidence type="ECO:0000313" key="10">
    <source>
        <dbReference type="EMBL" id="EMA42513.1"/>
    </source>
</evidence>
<feature type="region of interest" description="Disordered" evidence="8">
    <location>
        <begin position="491"/>
        <end position="571"/>
    </location>
</feature>
<evidence type="ECO:0000256" key="9">
    <source>
        <dbReference type="SAM" id="Phobius"/>
    </source>
</evidence>
<evidence type="ECO:0000313" key="11">
    <source>
        <dbReference type="Proteomes" id="UP000011669"/>
    </source>
</evidence>
<feature type="transmembrane region" description="Helical" evidence="9">
    <location>
        <begin position="453"/>
        <end position="472"/>
    </location>
</feature>
<dbReference type="PANTHER" id="PTHR48086">
    <property type="entry name" value="SODIUM/PROLINE SYMPORTER-RELATED"/>
    <property type="match status" value="1"/>
</dbReference>
<keyword evidence="5 9" id="KW-1133">Transmembrane helix</keyword>
<feature type="transmembrane region" description="Helical" evidence="9">
    <location>
        <begin position="188"/>
        <end position="207"/>
    </location>
</feature>
<dbReference type="GO" id="GO:0015606">
    <property type="term" value="F:spermidine transmembrane transporter activity"/>
    <property type="evidence" value="ECO:0007669"/>
    <property type="project" value="TreeGrafter"/>
</dbReference>
<gene>
    <name evidence="10" type="ORF">C449_17362</name>
</gene>
<comment type="similarity">
    <text evidence="2 7">Belongs to the sodium:solute symporter (SSF) (TC 2.A.21) family.</text>
</comment>
<reference evidence="10 11" key="1">
    <citation type="journal article" date="2014" name="PLoS Genet.">
        <title>Phylogenetically driven sequencing of extremely halophilic archaea reveals strategies for static and dynamic osmo-response.</title>
        <authorList>
            <person name="Becker E.A."/>
            <person name="Seitzer P.M."/>
            <person name="Tritt A."/>
            <person name="Larsen D."/>
            <person name="Krusor M."/>
            <person name="Yao A.I."/>
            <person name="Wu D."/>
            <person name="Madern D."/>
            <person name="Eisen J.A."/>
            <person name="Darling A.E."/>
            <person name="Facciotti M.T."/>
        </authorList>
    </citation>
    <scope>NUCLEOTIDE SEQUENCE [LARGE SCALE GENOMIC DNA]</scope>
    <source>
        <strain evidence="10 11">DSM 5350</strain>
    </source>
</reference>
<evidence type="ECO:0000256" key="1">
    <source>
        <dbReference type="ARBA" id="ARBA00004141"/>
    </source>
</evidence>
<evidence type="ECO:0000256" key="3">
    <source>
        <dbReference type="ARBA" id="ARBA00022448"/>
    </source>
</evidence>
<feature type="transmembrane region" description="Helical" evidence="9">
    <location>
        <begin position="75"/>
        <end position="99"/>
    </location>
</feature>
<evidence type="ECO:0000256" key="2">
    <source>
        <dbReference type="ARBA" id="ARBA00006434"/>
    </source>
</evidence>
<feature type="compositionally biased region" description="Basic and acidic residues" evidence="8">
    <location>
        <begin position="547"/>
        <end position="561"/>
    </location>
</feature>
<dbReference type="STRING" id="1227455.C449_17362"/>
<keyword evidence="11" id="KW-1185">Reference proteome</keyword>
<feature type="transmembrane region" description="Helical" evidence="9">
    <location>
        <begin position="120"/>
        <end position="145"/>
    </location>
</feature>
<evidence type="ECO:0000256" key="5">
    <source>
        <dbReference type="ARBA" id="ARBA00022989"/>
    </source>
</evidence>
<feature type="transmembrane region" description="Helical" evidence="9">
    <location>
        <begin position="45"/>
        <end position="63"/>
    </location>
</feature>
<evidence type="ECO:0000256" key="6">
    <source>
        <dbReference type="ARBA" id="ARBA00023136"/>
    </source>
</evidence>
<evidence type="ECO:0000256" key="8">
    <source>
        <dbReference type="SAM" id="MobiDB-lite"/>
    </source>
</evidence>
<feature type="transmembrane region" description="Helical" evidence="9">
    <location>
        <begin position="361"/>
        <end position="382"/>
    </location>
</feature>
<keyword evidence="4 9" id="KW-0812">Transmembrane</keyword>
<feature type="transmembrane region" description="Helical" evidence="9">
    <location>
        <begin position="227"/>
        <end position="247"/>
    </location>
</feature>
<protein>
    <submittedName>
        <fullName evidence="10">Sodium-solute symporter putative</fullName>
    </submittedName>
</protein>
<organism evidence="10 11">
    <name type="scientific">Halococcus saccharolyticus DSM 5350</name>
    <dbReference type="NCBI Taxonomy" id="1227455"/>
    <lineage>
        <taxon>Archaea</taxon>
        <taxon>Methanobacteriati</taxon>
        <taxon>Methanobacteriota</taxon>
        <taxon>Stenosarchaea group</taxon>
        <taxon>Halobacteria</taxon>
        <taxon>Halobacteriales</taxon>
        <taxon>Halococcaceae</taxon>
        <taxon>Halococcus</taxon>
    </lineage>
</organism>
<dbReference type="InParanoid" id="M0MB13"/>
<feature type="transmembrane region" description="Helical" evidence="9">
    <location>
        <begin position="315"/>
        <end position="340"/>
    </location>
</feature>
<feature type="transmembrane region" description="Helical" evidence="9">
    <location>
        <begin position="414"/>
        <end position="433"/>
    </location>
</feature>
<feature type="transmembrane region" description="Helical" evidence="9">
    <location>
        <begin position="388"/>
        <end position="407"/>
    </location>
</feature>
<name>M0MB13_9EURY</name>
<dbReference type="Proteomes" id="UP000011669">
    <property type="component" value="Unassembled WGS sequence"/>
</dbReference>
<dbReference type="InterPro" id="IPR001734">
    <property type="entry name" value="Na/solute_symporter"/>
</dbReference>
<sequence>MVGTALALGVTVAMLAAMTTLGVAHSRTRMLSVEDYISARNSADSGTTAATLIASGMGAWILFSPAEAGAAFGGLAAAAGYAVGSAVPLLLFVSVGVRLREYLPQGHSLTEYVYARYGTWMYGYALLIAVFYMFISLAAGMTAAADALAFVAGVPGWVTASVIGGFVLVYTGYGGLVASIFTDTVQTLVILPLLTLSFAAVVVGLGGTGEIHRAIVASNPHLLDPGFVPGLAFGGYVVIAITGASVFNQGRWQRVFAAADDDALRRGFAVAAVVTVPMILLAGLLGVAAAGLGLIGDAGPSVALFVVVAAALPEWATLGVVVLVVLLVTSTADTLFNGLASIVTADLSRVLDDPDERTLQYAARGLTIIVALAAIVVGAQGYSVLELFLLADLLGAATFVPFLHGLYSGRATESGALLASTAGLLVGLAYFPTFHAALVGLPVVGPLLPGGSFIHSFAGAAGVSSVIAVLSARLSDGRFDLDSLAAEVHSLDDTSGDPVADGGREETTPGGNRGRNDDSRSTRVRGARLGQSRSGRGRFRSVTPGRSPRDTARDRFVDPRPNEIVADQAVC</sequence>
<keyword evidence="3" id="KW-0813">Transport</keyword>
<dbReference type="AlphaFoldDB" id="M0MB13"/>
<dbReference type="PATRIC" id="fig|1227455.4.peg.3535"/>
<evidence type="ECO:0000256" key="7">
    <source>
        <dbReference type="RuleBase" id="RU362091"/>
    </source>
</evidence>
<dbReference type="InterPro" id="IPR050277">
    <property type="entry name" value="Sodium:Solute_Symporter"/>
</dbReference>
<accession>M0MB13</accession>
<dbReference type="Pfam" id="PF00474">
    <property type="entry name" value="SSF"/>
    <property type="match status" value="1"/>
</dbReference>
<dbReference type="PROSITE" id="PS50283">
    <property type="entry name" value="NA_SOLUT_SYMP_3"/>
    <property type="match status" value="1"/>
</dbReference>
<dbReference type="PANTHER" id="PTHR48086:SF10">
    <property type="entry name" value="AGR155CP"/>
    <property type="match status" value="1"/>
</dbReference>
<dbReference type="EMBL" id="AOMD01000034">
    <property type="protein sequence ID" value="EMA42513.1"/>
    <property type="molecule type" value="Genomic_DNA"/>
</dbReference>
<comment type="caution">
    <text evidence="10">The sequence shown here is derived from an EMBL/GenBank/DDBJ whole genome shotgun (WGS) entry which is preliminary data.</text>
</comment>
<dbReference type="Gene3D" id="1.20.1730.10">
    <property type="entry name" value="Sodium/glucose cotransporter"/>
    <property type="match status" value="1"/>
</dbReference>
<comment type="subcellular location">
    <subcellularLocation>
        <location evidence="1">Membrane</location>
        <topology evidence="1">Multi-pass membrane protein</topology>
    </subcellularLocation>
</comment>
<feature type="transmembrane region" description="Helical" evidence="9">
    <location>
        <begin position="6"/>
        <end position="24"/>
    </location>
</feature>
<proteinExistence type="inferred from homology"/>
<evidence type="ECO:0000256" key="4">
    <source>
        <dbReference type="ARBA" id="ARBA00022692"/>
    </source>
</evidence>
<dbReference type="InterPro" id="IPR038377">
    <property type="entry name" value="Na/Glc_symporter_sf"/>
</dbReference>
<feature type="transmembrane region" description="Helical" evidence="9">
    <location>
        <begin position="268"/>
        <end position="295"/>
    </location>
</feature>
<dbReference type="GO" id="GO:0005886">
    <property type="term" value="C:plasma membrane"/>
    <property type="evidence" value="ECO:0007669"/>
    <property type="project" value="TreeGrafter"/>
</dbReference>
<keyword evidence="6 9" id="KW-0472">Membrane</keyword>
<feature type="transmembrane region" description="Helical" evidence="9">
    <location>
        <begin position="157"/>
        <end position="181"/>
    </location>
</feature>
<dbReference type="RefSeq" id="WP_006079325.1">
    <property type="nucleotide sequence ID" value="NZ_AOMD01000034.1"/>
</dbReference>